<accession>A0A0C1IML0</accession>
<organism evidence="1 2">
    <name type="scientific">Flavihumibacter solisilvae</name>
    <dbReference type="NCBI Taxonomy" id="1349421"/>
    <lineage>
        <taxon>Bacteria</taxon>
        <taxon>Pseudomonadati</taxon>
        <taxon>Bacteroidota</taxon>
        <taxon>Chitinophagia</taxon>
        <taxon>Chitinophagales</taxon>
        <taxon>Chitinophagaceae</taxon>
        <taxon>Flavihumibacter</taxon>
    </lineage>
</organism>
<dbReference type="InterPro" id="IPR035069">
    <property type="entry name" value="TTHA1013/TTHA0281-like"/>
</dbReference>
<dbReference type="OrthoDB" id="5297106at2"/>
<proteinExistence type="predicted"/>
<comment type="caution">
    <text evidence="1">The sequence shown here is derived from an EMBL/GenBank/DDBJ whole genome shotgun (WGS) entry which is preliminary data.</text>
</comment>
<dbReference type="InterPro" id="IPR010985">
    <property type="entry name" value="Ribbon_hlx_hlx"/>
</dbReference>
<dbReference type="GO" id="GO:0006355">
    <property type="term" value="P:regulation of DNA-templated transcription"/>
    <property type="evidence" value="ECO:0007669"/>
    <property type="project" value="InterPro"/>
</dbReference>
<gene>
    <name evidence="1" type="ORF">OI18_06190</name>
</gene>
<evidence type="ECO:0000313" key="2">
    <source>
        <dbReference type="Proteomes" id="UP000031408"/>
    </source>
</evidence>
<sequence length="128" mass="14435">MNDMLQYKGYYASIHFSGNDKVFYGKIIGINDLVGFEGSSVRELERAFKEAVNDYLETCKQAGRDPDKTYKGSFNVRVPSSLHKEAALLAAVYNITLNDLVKKALILAIKYKDEVSRMQDDTAELELT</sequence>
<keyword evidence="2" id="KW-1185">Reference proteome</keyword>
<dbReference type="EMBL" id="JSVC01000006">
    <property type="protein sequence ID" value="KIC95470.1"/>
    <property type="molecule type" value="Genomic_DNA"/>
</dbReference>
<protein>
    <submittedName>
        <fullName evidence="1">DNA repair protein</fullName>
    </submittedName>
</protein>
<dbReference type="AlphaFoldDB" id="A0A0C1IML0"/>
<dbReference type="STRING" id="1349421.OI18_06190"/>
<name>A0A0C1IML0_9BACT</name>
<dbReference type="InterPro" id="IPR008651">
    <property type="entry name" value="Uncharacterised_HicB"/>
</dbReference>
<evidence type="ECO:0000313" key="1">
    <source>
        <dbReference type="EMBL" id="KIC95470.1"/>
    </source>
</evidence>
<dbReference type="SUPFAM" id="SSF143100">
    <property type="entry name" value="TTHA1013/TTHA0281-like"/>
    <property type="match status" value="1"/>
</dbReference>
<dbReference type="SUPFAM" id="SSF47598">
    <property type="entry name" value="Ribbon-helix-helix"/>
    <property type="match status" value="1"/>
</dbReference>
<dbReference type="Proteomes" id="UP000031408">
    <property type="component" value="Unassembled WGS sequence"/>
</dbReference>
<reference evidence="1 2" key="1">
    <citation type="submission" date="2014-11" db="EMBL/GenBank/DDBJ databases">
        <title>Genome sequence of Flavihumibacter solisilvae 3-3.</title>
        <authorList>
            <person name="Zhou G."/>
            <person name="Li M."/>
            <person name="Wang G."/>
        </authorList>
    </citation>
    <scope>NUCLEOTIDE SEQUENCE [LARGE SCALE GENOMIC DNA]</scope>
    <source>
        <strain evidence="1 2">3-3</strain>
    </source>
</reference>
<dbReference type="Pfam" id="PF05534">
    <property type="entry name" value="HicB"/>
    <property type="match status" value="1"/>
</dbReference>